<dbReference type="PROSITE" id="PS51387">
    <property type="entry name" value="FAD_PCMH"/>
    <property type="match status" value="1"/>
</dbReference>
<dbReference type="InterPro" id="IPR004113">
    <property type="entry name" value="FAD-bd_oxidored_4_C"/>
</dbReference>
<gene>
    <name evidence="7" type="ORF">GCM10010961_30780</name>
</gene>
<dbReference type="RefSeq" id="WP_028094147.1">
    <property type="nucleotide sequence ID" value="NZ_BNAP01000017.1"/>
</dbReference>
<dbReference type="SUPFAM" id="SSF56176">
    <property type="entry name" value="FAD-binding/transporter-associated domain-like"/>
    <property type="match status" value="1"/>
</dbReference>
<comment type="cofactor">
    <cofactor evidence="1">
        <name>FAD</name>
        <dbReference type="ChEBI" id="CHEBI:57692"/>
    </cofactor>
</comment>
<dbReference type="InterPro" id="IPR051264">
    <property type="entry name" value="FAD-oxidored/transferase_4"/>
</dbReference>
<dbReference type="FunFam" id="1.10.45.10:FF:000001">
    <property type="entry name" value="D-lactate dehydrogenase mitochondrial"/>
    <property type="match status" value="1"/>
</dbReference>
<reference evidence="7" key="1">
    <citation type="journal article" date="2014" name="Int. J. Syst. Evol. Microbiol.">
        <title>Complete genome sequence of Corynebacterium casei LMG S-19264T (=DSM 44701T), isolated from a smear-ripened cheese.</title>
        <authorList>
            <consortium name="US DOE Joint Genome Institute (JGI-PGF)"/>
            <person name="Walter F."/>
            <person name="Albersmeier A."/>
            <person name="Kalinowski J."/>
            <person name="Ruckert C."/>
        </authorList>
    </citation>
    <scope>NUCLEOTIDE SEQUENCE</scope>
    <source>
        <strain evidence="7">CGMCC 1.7081</strain>
    </source>
</reference>
<dbReference type="InterPro" id="IPR006094">
    <property type="entry name" value="Oxid_FAD_bind_N"/>
</dbReference>
<comment type="caution">
    <text evidence="7">The sequence shown here is derived from an EMBL/GenBank/DDBJ whole genome shotgun (WGS) entry which is preliminary data.</text>
</comment>
<dbReference type="Proteomes" id="UP000611500">
    <property type="component" value="Unassembled WGS sequence"/>
</dbReference>
<evidence type="ECO:0000313" key="7">
    <source>
        <dbReference type="EMBL" id="GHG96522.1"/>
    </source>
</evidence>
<dbReference type="PANTHER" id="PTHR43716:SF1">
    <property type="entry name" value="D-2-HYDROXYGLUTARATE DEHYDROGENASE, MITOCHONDRIAL"/>
    <property type="match status" value="1"/>
</dbReference>
<dbReference type="InterPro" id="IPR016171">
    <property type="entry name" value="Vanillyl_alc_oxidase_C-sub2"/>
</dbReference>
<dbReference type="InterPro" id="IPR036318">
    <property type="entry name" value="FAD-bd_PCMH-like_sf"/>
</dbReference>
<dbReference type="SUPFAM" id="SSF55103">
    <property type="entry name" value="FAD-linked oxidases, C-terminal domain"/>
    <property type="match status" value="1"/>
</dbReference>
<evidence type="ECO:0000313" key="8">
    <source>
        <dbReference type="Proteomes" id="UP000611500"/>
    </source>
</evidence>
<proteinExistence type="inferred from homology"/>
<keyword evidence="4" id="KW-0274">FAD</keyword>
<comment type="similarity">
    <text evidence="2">Belongs to the FAD-binding oxidoreductase/transferase type 4 family.</text>
</comment>
<accession>A0A8J3HAF0</accession>
<dbReference type="Gene3D" id="3.30.465.10">
    <property type="match status" value="1"/>
</dbReference>
<evidence type="ECO:0000256" key="1">
    <source>
        <dbReference type="ARBA" id="ARBA00001974"/>
    </source>
</evidence>
<keyword evidence="3" id="KW-0285">Flavoprotein</keyword>
<dbReference type="Gene3D" id="1.10.45.10">
    <property type="entry name" value="Vanillyl-alcohol Oxidase, Chain A, domain 4"/>
    <property type="match status" value="1"/>
</dbReference>
<dbReference type="Pfam" id="PF02913">
    <property type="entry name" value="FAD-oxidase_C"/>
    <property type="match status" value="1"/>
</dbReference>
<dbReference type="EMBL" id="BNAP01000017">
    <property type="protein sequence ID" value="GHG96522.1"/>
    <property type="molecule type" value="Genomic_DNA"/>
</dbReference>
<dbReference type="GO" id="GO:0016491">
    <property type="term" value="F:oxidoreductase activity"/>
    <property type="evidence" value="ECO:0007669"/>
    <property type="project" value="UniProtKB-KW"/>
</dbReference>
<keyword evidence="8" id="KW-1185">Reference proteome</keyword>
<reference evidence="7" key="2">
    <citation type="submission" date="2020-09" db="EMBL/GenBank/DDBJ databases">
        <authorList>
            <person name="Sun Q."/>
            <person name="Zhou Y."/>
        </authorList>
    </citation>
    <scope>NUCLEOTIDE SEQUENCE</scope>
    <source>
        <strain evidence="7">CGMCC 1.7081</strain>
    </source>
</reference>
<dbReference type="GO" id="GO:0022904">
    <property type="term" value="P:respiratory electron transport chain"/>
    <property type="evidence" value="ECO:0007669"/>
    <property type="project" value="TreeGrafter"/>
</dbReference>
<keyword evidence="5" id="KW-0560">Oxidoreductase</keyword>
<dbReference type="Gene3D" id="3.30.43.10">
    <property type="entry name" value="Uridine Diphospho-n-acetylenolpyruvylglucosamine Reductase, domain 2"/>
    <property type="match status" value="1"/>
</dbReference>
<name>A0A8J3HAF0_9RHOB</name>
<dbReference type="InterPro" id="IPR016164">
    <property type="entry name" value="FAD-linked_Oxase-like_C"/>
</dbReference>
<feature type="domain" description="FAD-binding PCMH-type" evidence="6">
    <location>
        <begin position="39"/>
        <end position="218"/>
    </location>
</feature>
<dbReference type="Pfam" id="PF01565">
    <property type="entry name" value="FAD_binding_4"/>
    <property type="match status" value="1"/>
</dbReference>
<evidence type="ECO:0000259" key="6">
    <source>
        <dbReference type="PROSITE" id="PS51387"/>
    </source>
</evidence>
<dbReference type="PANTHER" id="PTHR43716">
    <property type="entry name" value="D-2-HYDROXYGLUTARATE DEHYDROGENASE, MITOCHONDRIAL"/>
    <property type="match status" value="1"/>
</dbReference>
<evidence type="ECO:0000256" key="4">
    <source>
        <dbReference type="ARBA" id="ARBA00022827"/>
    </source>
</evidence>
<dbReference type="Gene3D" id="3.30.70.2740">
    <property type="match status" value="1"/>
</dbReference>
<protein>
    <submittedName>
        <fullName evidence="7">Oxidoreductase</fullName>
    </submittedName>
</protein>
<dbReference type="GO" id="GO:0071949">
    <property type="term" value="F:FAD binding"/>
    <property type="evidence" value="ECO:0007669"/>
    <property type="project" value="InterPro"/>
</dbReference>
<dbReference type="InterPro" id="IPR016167">
    <property type="entry name" value="FAD-bd_PCMH_sub1"/>
</dbReference>
<evidence type="ECO:0000256" key="5">
    <source>
        <dbReference type="ARBA" id="ARBA00023002"/>
    </source>
</evidence>
<organism evidence="7 8">
    <name type="scientific">Pseudodonghicola xiamenensis</name>
    <dbReference type="NCBI Taxonomy" id="337702"/>
    <lineage>
        <taxon>Bacteria</taxon>
        <taxon>Pseudomonadati</taxon>
        <taxon>Pseudomonadota</taxon>
        <taxon>Alphaproteobacteria</taxon>
        <taxon>Rhodobacterales</taxon>
        <taxon>Paracoccaceae</taxon>
        <taxon>Pseudodonghicola</taxon>
    </lineage>
</organism>
<dbReference type="Gene3D" id="3.30.70.2190">
    <property type="match status" value="1"/>
</dbReference>
<dbReference type="InterPro" id="IPR016166">
    <property type="entry name" value="FAD-bd_PCMH"/>
</dbReference>
<dbReference type="AlphaFoldDB" id="A0A8J3HAF0"/>
<dbReference type="InterPro" id="IPR016169">
    <property type="entry name" value="FAD-bd_PCMH_sub2"/>
</dbReference>
<evidence type="ECO:0000256" key="3">
    <source>
        <dbReference type="ARBA" id="ARBA00022630"/>
    </source>
</evidence>
<sequence>MTADLIRELQAALGPGGCLTGPEMAEVAKLSDKTAELTTDELPIALLRPESTAQVSQALAICHCHNQPVVPQGGMTGLAGGANVKPGEVALSLSRLSGVDEIDPIAGTMTVRAGTVLETAQRAAEEAGLLLPIDLGARGSCQVGGVISTNAGGLRVIRQGMTRQHLLGIEAVLADGTVLSHLSKVTKDNSGYALGQLIAGSEGTLAVVTRAVLALKPLPRAVETALCALDSFDAVIRLLERARRDLVISAFEVMWSDFFVFGGGEGLFPEVPPFTVIIEAEGTGLMETLEAALEEGYVQDALVAQSLTDARRFWSLREFGATIRPIVNLYNLDISLAVGDMEAFASACAAELRAAVPGIIIYIYGHVGDGNLHLTLDLPSTDPSLPERICRIAYGHVRARNGSVSAEHGIGTYKRDWLPYSRSEAEIATMRAIKTALDPKGLLNPGKVI</sequence>
<evidence type="ECO:0000256" key="2">
    <source>
        <dbReference type="ARBA" id="ARBA00008000"/>
    </source>
</evidence>